<feature type="region of interest" description="Disordered" evidence="5">
    <location>
        <begin position="1"/>
        <end position="21"/>
    </location>
</feature>
<dbReference type="InterPro" id="IPR023213">
    <property type="entry name" value="CAT-like_dom_sf"/>
</dbReference>
<dbReference type="PROSITE" id="PS00455">
    <property type="entry name" value="AMP_BINDING"/>
    <property type="match status" value="1"/>
</dbReference>
<dbReference type="PROSITE" id="PS50075">
    <property type="entry name" value="CARRIER"/>
    <property type="match status" value="1"/>
</dbReference>
<evidence type="ECO:0000256" key="1">
    <source>
        <dbReference type="ARBA" id="ARBA00001957"/>
    </source>
</evidence>
<organism evidence="7 8">
    <name type="scientific">Streptomyces triticagri</name>
    <dbReference type="NCBI Taxonomy" id="2293568"/>
    <lineage>
        <taxon>Bacteria</taxon>
        <taxon>Bacillati</taxon>
        <taxon>Actinomycetota</taxon>
        <taxon>Actinomycetes</taxon>
        <taxon>Kitasatosporales</taxon>
        <taxon>Streptomycetaceae</taxon>
        <taxon>Streptomyces</taxon>
    </lineage>
</organism>
<dbReference type="InterPro" id="IPR020845">
    <property type="entry name" value="AMP-binding_CS"/>
</dbReference>
<gene>
    <name evidence="7" type="ORF">DY218_26450</name>
</gene>
<dbReference type="InterPro" id="IPR025110">
    <property type="entry name" value="AMP-bd_C"/>
</dbReference>
<evidence type="ECO:0000256" key="2">
    <source>
        <dbReference type="ARBA" id="ARBA00022450"/>
    </source>
</evidence>
<protein>
    <submittedName>
        <fullName evidence="7">Amino acid adenylation domain-containing protein</fullName>
    </submittedName>
</protein>
<dbReference type="Gene3D" id="3.30.559.30">
    <property type="entry name" value="Nonribosomal peptide synthetase, condensation domain"/>
    <property type="match status" value="1"/>
</dbReference>
<dbReference type="Gene3D" id="3.40.50.980">
    <property type="match status" value="2"/>
</dbReference>
<evidence type="ECO:0000313" key="8">
    <source>
        <dbReference type="Proteomes" id="UP000263094"/>
    </source>
</evidence>
<dbReference type="GO" id="GO:0044550">
    <property type="term" value="P:secondary metabolite biosynthetic process"/>
    <property type="evidence" value="ECO:0007669"/>
    <property type="project" value="TreeGrafter"/>
</dbReference>
<dbReference type="GO" id="GO:0016874">
    <property type="term" value="F:ligase activity"/>
    <property type="evidence" value="ECO:0007669"/>
    <property type="project" value="UniProtKB-KW"/>
</dbReference>
<name>A0A372LYE8_9ACTN</name>
<dbReference type="NCBIfam" id="TIGR01733">
    <property type="entry name" value="AA-adenyl-dom"/>
    <property type="match status" value="1"/>
</dbReference>
<accession>A0A372LYE8</accession>
<reference evidence="7 8" key="1">
    <citation type="submission" date="2018-08" db="EMBL/GenBank/DDBJ databases">
        <title>Isolation, diversity and antifungal activity of Actinobacteria from wheat.</title>
        <authorList>
            <person name="Han C."/>
        </authorList>
    </citation>
    <scope>NUCLEOTIDE SEQUENCE [LARGE SCALE GENOMIC DNA]</scope>
    <source>
        <strain evidence="7 8">NEAU-YY421</strain>
    </source>
</reference>
<dbReference type="SUPFAM" id="SSF47336">
    <property type="entry name" value="ACP-like"/>
    <property type="match status" value="1"/>
</dbReference>
<dbReference type="Gene3D" id="1.10.1200.10">
    <property type="entry name" value="ACP-like"/>
    <property type="match status" value="1"/>
</dbReference>
<dbReference type="OrthoDB" id="2472181at2"/>
<dbReference type="InterPro" id="IPR001242">
    <property type="entry name" value="Condensation_dom"/>
</dbReference>
<sequence length="1511" mass="160577">MTTDDHRPTTTPGIPHPVHPMTPEQESIWLNDRLHDGPSRYLENWVHRLRGPLDPGAVEHALTAVVARHEALRSRLTEVAGVPSQVVAPAGPVRVDKRTVLPGELDTAVRAAVARTVPLDEPPLLRATLLEAGPQDHVLAVVAHHAVLDGWCFRLLDLEFSELYSAYVDGREPELPAVPLQFGPYARSRATDVHAGVHTGVHTRVDGAEDPGMAHWRAVLDGAPAESTFPSVRTRPASPSGKGGQVRFRIDGDLHARVRALSRSLRVTPFAILAAALSAVLGRLARQRDVVIGTPVSRRDAPELEPMIACLTDLLPLRTRVEGTFAELARGTKSAVWDAVAHREVSYGRLVREVAVDRDPARFPLFQVVLTVDDADAPGLDLPGVTGERLYAHNGTAKFDAFVHLVPVDASSGGGFLGLLEYASDLWSGEEAQRLADRFTTLLDDAVRHPEHPVDDLRLLPDAELALLDRWSDGGPVPRPEPPLVHEAFRVRASRTPDAPAVVHGPQTLSYGELDAASDALAGELVARGHAGGRVAVCLPRGTALPTAVLGVLKAGAACVPIDPAYPAARRRLMLADSGATALVAASADGSDAHPGIDVLSPDAAAVDGPHTSLGSPAAGRVPVAPEDLAYVVYTSGSTGRPKGVAMPHRSLAALVDWQSGHSSCGAGSRTLQFAPPSFDVAFQELFATWASGGTLVLVADELRRDPEQLLDLIEDQEVDRLFLPFVALQQLAETATVTGRRCRVREIVTAGEQLHITPALRTFFGELTAATLENQYGPSETHVVTAHRLGPDAADWPERPPIGRPLPGSRILVLDERQQPVPAGSVGELYVAGVSLADGYPNLPAETASRFTRPPRTAPDAGPPQERRYRTGDLARHLPDGTVEFIGRRDAQVKIRGFRVEPAEVETAVRELPGIADAVVVATGTPKRLVAHCTPETPSRKPHPDQPAQPAPPPPPDLPRLLARLRARLPAHLVPAALVLTDAFPLTPSGKVDRAALAADPVPATVGAATDAPRHRTRPRTPVEDRIAELWQQTLGSPHRPNVHEDFFDAGGDSLTAARLALALRPVLGARLPLNSLFTAPTVAALAALGDAKRSARVPAVIDPRLPADITVTGTPEAATDRPRKVLLTGATGFLGAFLLRALLERTDATVHCLVRADGPEHATRRLTETLDRYSLTVDHARVEAVPGDLAAPRLGLAPDTYDRLARTVDVIHHCGAAVNLVEPYDRLRAANVDGTAKILRLAAAHRTVPVHHVSTVGVLSGEPAAGAWHATDPLPPVTGLRHGYAQSKWAAESLVEQARARGLPVTVHRPTRVTGDTATGVCPETDFLWLLLRACAETGLAPEPTASGEELAFDLVAVDRAAEALVALAGDPRATGATFHLAAGRRLTLSTAVDRLRGHGHRIARVPREQWTEALRTNPAGAALLGILQGEGGDIGSEGTHRIAPDSTRALLAPAGIDLAGDGPDLFHACVRHLESTGFLPAAEPAPGPSRPLAESPVIRPLPQTNPSG</sequence>
<dbReference type="NCBIfam" id="TIGR01746">
    <property type="entry name" value="Thioester-redct"/>
    <property type="match status" value="1"/>
</dbReference>
<dbReference type="GO" id="GO:0031177">
    <property type="term" value="F:phosphopantetheine binding"/>
    <property type="evidence" value="ECO:0007669"/>
    <property type="project" value="InterPro"/>
</dbReference>
<dbReference type="Proteomes" id="UP000263094">
    <property type="component" value="Unassembled WGS sequence"/>
</dbReference>
<dbReference type="SUPFAM" id="SSF51735">
    <property type="entry name" value="NAD(P)-binding Rossmann-fold domains"/>
    <property type="match status" value="1"/>
</dbReference>
<feature type="compositionally biased region" description="Pro residues" evidence="5">
    <location>
        <begin position="946"/>
        <end position="959"/>
    </location>
</feature>
<evidence type="ECO:0000313" key="7">
    <source>
        <dbReference type="EMBL" id="RFU83698.1"/>
    </source>
</evidence>
<keyword evidence="8" id="KW-1185">Reference proteome</keyword>
<dbReference type="InterPro" id="IPR045851">
    <property type="entry name" value="AMP-bd_C_sf"/>
</dbReference>
<dbReference type="GO" id="GO:0008610">
    <property type="term" value="P:lipid biosynthetic process"/>
    <property type="evidence" value="ECO:0007669"/>
    <property type="project" value="UniProtKB-ARBA"/>
</dbReference>
<dbReference type="SUPFAM" id="SSF56801">
    <property type="entry name" value="Acetyl-CoA synthetase-like"/>
    <property type="match status" value="1"/>
</dbReference>
<dbReference type="PANTHER" id="PTHR45527:SF1">
    <property type="entry name" value="FATTY ACID SYNTHASE"/>
    <property type="match status" value="1"/>
</dbReference>
<dbReference type="Pfam" id="PF00501">
    <property type="entry name" value="AMP-binding"/>
    <property type="match status" value="1"/>
</dbReference>
<feature type="region of interest" description="Disordered" evidence="5">
    <location>
        <begin position="1483"/>
        <end position="1511"/>
    </location>
</feature>
<keyword evidence="3" id="KW-0597">Phosphoprotein</keyword>
<keyword evidence="2" id="KW-0596">Phosphopantetheine</keyword>
<dbReference type="InterPro" id="IPR036736">
    <property type="entry name" value="ACP-like_sf"/>
</dbReference>
<keyword evidence="4" id="KW-0436">Ligase</keyword>
<dbReference type="GO" id="GO:0043041">
    <property type="term" value="P:amino acid activation for nonribosomal peptide biosynthetic process"/>
    <property type="evidence" value="ECO:0007669"/>
    <property type="project" value="TreeGrafter"/>
</dbReference>
<dbReference type="GO" id="GO:0005737">
    <property type="term" value="C:cytoplasm"/>
    <property type="evidence" value="ECO:0007669"/>
    <property type="project" value="TreeGrafter"/>
</dbReference>
<dbReference type="InterPro" id="IPR036291">
    <property type="entry name" value="NAD(P)-bd_dom_sf"/>
</dbReference>
<evidence type="ECO:0000256" key="3">
    <source>
        <dbReference type="ARBA" id="ARBA00022553"/>
    </source>
</evidence>
<feature type="region of interest" description="Disordered" evidence="5">
    <location>
        <begin position="847"/>
        <end position="872"/>
    </location>
</feature>
<dbReference type="Gene3D" id="3.30.300.30">
    <property type="match status" value="1"/>
</dbReference>
<dbReference type="Gene3D" id="2.30.38.10">
    <property type="entry name" value="Luciferase, Domain 3"/>
    <property type="match status" value="1"/>
</dbReference>
<dbReference type="InterPro" id="IPR013120">
    <property type="entry name" value="FAR_NAD-bd"/>
</dbReference>
<dbReference type="PANTHER" id="PTHR45527">
    <property type="entry name" value="NONRIBOSOMAL PEPTIDE SYNTHETASE"/>
    <property type="match status" value="1"/>
</dbReference>
<comment type="cofactor">
    <cofactor evidence="1">
        <name>pantetheine 4'-phosphate</name>
        <dbReference type="ChEBI" id="CHEBI:47942"/>
    </cofactor>
</comment>
<dbReference type="InterPro" id="IPR000873">
    <property type="entry name" value="AMP-dep_synth/lig_dom"/>
</dbReference>
<dbReference type="EMBL" id="QUAK01000190">
    <property type="protein sequence ID" value="RFU83698.1"/>
    <property type="molecule type" value="Genomic_DNA"/>
</dbReference>
<dbReference type="Pfam" id="PF07993">
    <property type="entry name" value="NAD_binding_4"/>
    <property type="match status" value="1"/>
</dbReference>
<feature type="region of interest" description="Disordered" evidence="5">
    <location>
        <begin position="932"/>
        <end position="961"/>
    </location>
</feature>
<evidence type="ECO:0000256" key="5">
    <source>
        <dbReference type="SAM" id="MobiDB-lite"/>
    </source>
</evidence>
<dbReference type="RefSeq" id="WP_128558625.1">
    <property type="nucleotide sequence ID" value="NZ_QUAK01000190.1"/>
</dbReference>
<dbReference type="GO" id="GO:0017000">
    <property type="term" value="P:antibiotic biosynthetic process"/>
    <property type="evidence" value="ECO:0007669"/>
    <property type="project" value="UniProtKB-ARBA"/>
</dbReference>
<dbReference type="InterPro" id="IPR020806">
    <property type="entry name" value="PKS_PP-bd"/>
</dbReference>
<dbReference type="SUPFAM" id="SSF52777">
    <property type="entry name" value="CoA-dependent acyltransferases"/>
    <property type="match status" value="2"/>
</dbReference>
<comment type="caution">
    <text evidence="7">The sequence shown here is derived from an EMBL/GenBank/DDBJ whole genome shotgun (WGS) entry which is preliminary data.</text>
</comment>
<feature type="domain" description="Carrier" evidence="6">
    <location>
        <begin position="1019"/>
        <end position="1095"/>
    </location>
</feature>
<dbReference type="InterPro" id="IPR010071">
    <property type="entry name" value="AA_adenyl_dom"/>
</dbReference>
<dbReference type="CDD" id="cd19531">
    <property type="entry name" value="LCL_NRPS-like"/>
    <property type="match status" value="1"/>
</dbReference>
<dbReference type="Pfam" id="PF00550">
    <property type="entry name" value="PP-binding"/>
    <property type="match status" value="1"/>
</dbReference>
<dbReference type="CDD" id="cd05235">
    <property type="entry name" value="SDR_e1"/>
    <property type="match status" value="1"/>
</dbReference>
<dbReference type="Gene3D" id="3.40.50.720">
    <property type="entry name" value="NAD(P)-binding Rossmann-like Domain"/>
    <property type="match status" value="1"/>
</dbReference>
<dbReference type="Pfam" id="PF13193">
    <property type="entry name" value="AMP-binding_C"/>
    <property type="match status" value="1"/>
</dbReference>
<dbReference type="SMART" id="SM00823">
    <property type="entry name" value="PKS_PP"/>
    <property type="match status" value="1"/>
</dbReference>
<evidence type="ECO:0000256" key="4">
    <source>
        <dbReference type="ARBA" id="ARBA00022598"/>
    </source>
</evidence>
<dbReference type="Gene3D" id="3.30.559.10">
    <property type="entry name" value="Chloramphenicol acetyltransferase-like domain"/>
    <property type="match status" value="1"/>
</dbReference>
<proteinExistence type="predicted"/>
<dbReference type="Pfam" id="PF00668">
    <property type="entry name" value="Condensation"/>
    <property type="match status" value="1"/>
</dbReference>
<evidence type="ECO:0000259" key="6">
    <source>
        <dbReference type="PROSITE" id="PS50075"/>
    </source>
</evidence>
<dbReference type="InterPro" id="IPR009081">
    <property type="entry name" value="PP-bd_ACP"/>
</dbReference>
<dbReference type="InterPro" id="IPR010080">
    <property type="entry name" value="Thioester_reductase-like_dom"/>
</dbReference>